<feature type="transmembrane region" description="Helical" evidence="1">
    <location>
        <begin position="44"/>
        <end position="62"/>
    </location>
</feature>
<proteinExistence type="predicted"/>
<dbReference type="OrthoDB" id="426001at2759"/>
<keyword evidence="1" id="KW-0472">Membrane</keyword>
<evidence type="ECO:0000313" key="2">
    <source>
        <dbReference type="EMBL" id="EYC00198.1"/>
    </source>
</evidence>
<keyword evidence="1" id="KW-0812">Transmembrane</keyword>
<protein>
    <submittedName>
        <fullName evidence="2">Uncharacterized protein</fullName>
    </submittedName>
</protein>
<name>A0A016TC24_9BILA</name>
<dbReference type="EMBL" id="JARK01001453">
    <property type="protein sequence ID" value="EYC00198.1"/>
    <property type="molecule type" value="Genomic_DNA"/>
</dbReference>
<keyword evidence="3" id="KW-1185">Reference proteome</keyword>
<evidence type="ECO:0000313" key="3">
    <source>
        <dbReference type="Proteomes" id="UP000024635"/>
    </source>
</evidence>
<sequence>MNASAQLESPVKILRKLRDQLECTNVFGKIQVLEGECVDLSTCFFTTNLGYCLLTVYGVWVSTRRNERRKRSCGWTI</sequence>
<evidence type="ECO:0000256" key="1">
    <source>
        <dbReference type="SAM" id="Phobius"/>
    </source>
</evidence>
<organism evidence="2 3">
    <name type="scientific">Ancylostoma ceylanicum</name>
    <dbReference type="NCBI Taxonomy" id="53326"/>
    <lineage>
        <taxon>Eukaryota</taxon>
        <taxon>Metazoa</taxon>
        <taxon>Ecdysozoa</taxon>
        <taxon>Nematoda</taxon>
        <taxon>Chromadorea</taxon>
        <taxon>Rhabditida</taxon>
        <taxon>Rhabditina</taxon>
        <taxon>Rhabditomorpha</taxon>
        <taxon>Strongyloidea</taxon>
        <taxon>Ancylostomatidae</taxon>
        <taxon>Ancylostomatinae</taxon>
        <taxon>Ancylostoma</taxon>
    </lineage>
</organism>
<reference evidence="3" key="1">
    <citation type="journal article" date="2015" name="Nat. Genet.">
        <title>The genome and transcriptome of the zoonotic hookworm Ancylostoma ceylanicum identify infection-specific gene families.</title>
        <authorList>
            <person name="Schwarz E.M."/>
            <person name="Hu Y."/>
            <person name="Antoshechkin I."/>
            <person name="Miller M.M."/>
            <person name="Sternberg P.W."/>
            <person name="Aroian R.V."/>
        </authorList>
    </citation>
    <scope>NUCLEOTIDE SEQUENCE</scope>
    <source>
        <strain evidence="3">HY135</strain>
    </source>
</reference>
<dbReference type="AlphaFoldDB" id="A0A016TC24"/>
<accession>A0A016TC24</accession>
<comment type="caution">
    <text evidence="2">The sequence shown here is derived from an EMBL/GenBank/DDBJ whole genome shotgun (WGS) entry which is preliminary data.</text>
</comment>
<gene>
    <name evidence="2" type="primary">Acey_s0117.g663</name>
    <name evidence="2" type="ORF">Y032_0117g663</name>
</gene>
<keyword evidence="1" id="KW-1133">Transmembrane helix</keyword>
<dbReference type="Proteomes" id="UP000024635">
    <property type="component" value="Unassembled WGS sequence"/>
</dbReference>